<accession>A0A420XRQ7</accession>
<dbReference type="AlphaFoldDB" id="A0A420XRQ7"/>
<dbReference type="RefSeq" id="WP_183061784.1">
    <property type="nucleotide sequence ID" value="NZ_RBWV01000010.1"/>
</dbReference>
<sequence length="95" mass="10687">MSADVPFFLDGPDWLPPLLRQGWEAYQWHLEGLEAEAPAPAAAWHRHSPERAARVAAGWVPRDLTLQPALPRYLMTTEELARPETHATSRHVEAA</sequence>
<protein>
    <submittedName>
        <fullName evidence="1">Uncharacterized protein</fullName>
    </submittedName>
</protein>
<evidence type="ECO:0000313" key="2">
    <source>
        <dbReference type="Proteomes" id="UP000281955"/>
    </source>
</evidence>
<dbReference type="InParanoid" id="A0A420XRQ7"/>
<keyword evidence="2" id="KW-1185">Reference proteome</keyword>
<gene>
    <name evidence="1" type="ORF">CLV35_1276</name>
</gene>
<dbReference type="EMBL" id="RBWV01000010">
    <property type="protein sequence ID" value="RKS77583.1"/>
    <property type="molecule type" value="Genomic_DNA"/>
</dbReference>
<proteinExistence type="predicted"/>
<comment type="caution">
    <text evidence="1">The sequence shown here is derived from an EMBL/GenBank/DDBJ whole genome shotgun (WGS) entry which is preliminary data.</text>
</comment>
<reference evidence="1 2" key="1">
    <citation type="submission" date="2018-10" db="EMBL/GenBank/DDBJ databases">
        <title>Genomic Encyclopedia of Archaeal and Bacterial Type Strains, Phase II (KMG-II): from individual species to whole genera.</title>
        <authorList>
            <person name="Goeker M."/>
        </authorList>
    </citation>
    <scope>NUCLEOTIDE SEQUENCE [LARGE SCALE GENOMIC DNA]</scope>
    <source>
        <strain evidence="1 2">RP-AC37</strain>
    </source>
</reference>
<evidence type="ECO:0000313" key="1">
    <source>
        <dbReference type="EMBL" id="RKS77583.1"/>
    </source>
</evidence>
<organism evidence="1 2">
    <name type="scientific">Motilibacter peucedani</name>
    <dbReference type="NCBI Taxonomy" id="598650"/>
    <lineage>
        <taxon>Bacteria</taxon>
        <taxon>Bacillati</taxon>
        <taxon>Actinomycetota</taxon>
        <taxon>Actinomycetes</taxon>
        <taxon>Motilibacterales</taxon>
        <taxon>Motilibacteraceae</taxon>
        <taxon>Motilibacter</taxon>
    </lineage>
</organism>
<name>A0A420XRQ7_9ACTN</name>
<dbReference type="Proteomes" id="UP000281955">
    <property type="component" value="Unassembled WGS sequence"/>
</dbReference>